<protein>
    <submittedName>
        <fullName evidence="1">Cyun107</fullName>
    </submittedName>
</protein>
<dbReference type="EMBL" id="KT957089">
    <property type="protein sequence ID" value="AOT85565.1"/>
    <property type="molecule type" value="Genomic_DNA"/>
</dbReference>
<keyword evidence="2" id="KW-1185">Reference proteome</keyword>
<proteinExistence type="predicted"/>
<reference evidence="1" key="1">
    <citation type="submission" date="2018-05" db="EMBL/GenBank/DDBJ databases">
        <title>Genome sequence and analysis of Cyclophragma undans nucleopolyhedrovirus: a distinct group I alphabaculovirus.</title>
        <authorList>
            <person name="Zhu Z."/>
            <person name="Yin F."/>
            <person name="Liu X."/>
            <person name="Hou D."/>
            <person name="Wang J."/>
            <person name="Zhang L."/>
            <person name="Arif B."/>
            <person name="Wang H."/>
            <person name="Deng F."/>
            <person name="Hu Z."/>
        </authorList>
    </citation>
    <scope>NUCLEOTIDE SEQUENCE [LARGE SCALE GENOMIC DNA]</scope>
    <source>
        <strain evidence="1">Whiov</strain>
    </source>
</reference>
<evidence type="ECO:0000313" key="1">
    <source>
        <dbReference type="EMBL" id="AOT85565.1"/>
    </source>
</evidence>
<sequence length="90" mass="10082">MIRSGGGGCGAMHASRKYAVCYLCEEIVYLYNKKLHENAFTSDNAAAAAAAFYRRHMAIVRSGFVLCPRCHLELNNKTQNENGQQQQQQQ</sequence>
<accession>A0A288QAB6</accession>
<dbReference type="GeneID" id="65101927"/>
<dbReference type="Proteomes" id="UP000502721">
    <property type="component" value="Segment"/>
</dbReference>
<evidence type="ECO:0000313" key="2">
    <source>
        <dbReference type="Proteomes" id="UP000502721"/>
    </source>
</evidence>
<dbReference type="KEGG" id="vg:65101927"/>
<name>A0A288QAB6_9ABAC</name>
<dbReference type="RefSeq" id="YP_010086709.1">
    <property type="nucleotide sequence ID" value="NC_055467.1"/>
</dbReference>
<organism evidence="1 2">
    <name type="scientific">Cyclophragma undans nucleopolyhedrovirus</name>
    <dbReference type="NCBI Taxonomy" id="1906244"/>
    <lineage>
        <taxon>Viruses</taxon>
        <taxon>Viruses incertae sedis</taxon>
        <taxon>Naldaviricetes</taxon>
        <taxon>Lefavirales</taxon>
        <taxon>Baculoviridae</taxon>
        <taxon>Alphabaculovirus</taxon>
        <taxon>Alphabaculovirus cycundantis</taxon>
    </lineage>
</organism>